<evidence type="ECO:0000256" key="1">
    <source>
        <dbReference type="SAM" id="MobiDB-lite"/>
    </source>
</evidence>
<organism evidence="5 6">
    <name type="scientific">Paenibacillus physcomitrellae</name>
    <dbReference type="NCBI Taxonomy" id="1619311"/>
    <lineage>
        <taxon>Bacteria</taxon>
        <taxon>Bacillati</taxon>
        <taxon>Bacillota</taxon>
        <taxon>Bacilli</taxon>
        <taxon>Bacillales</taxon>
        <taxon>Paenibacillaceae</taxon>
        <taxon>Paenibacillus</taxon>
    </lineage>
</organism>
<feature type="chain" id="PRO_5046461396" evidence="2">
    <location>
        <begin position="33"/>
        <end position="367"/>
    </location>
</feature>
<evidence type="ECO:0000256" key="2">
    <source>
        <dbReference type="SAM" id="SignalP"/>
    </source>
</evidence>
<evidence type="ECO:0000259" key="4">
    <source>
        <dbReference type="Pfam" id="PF17479"/>
    </source>
</evidence>
<dbReference type="RefSeq" id="WP_229752877.1">
    <property type="nucleotide sequence ID" value="NZ_BMHF01000024.1"/>
</dbReference>
<feature type="domain" description="DUF3048" evidence="3">
    <location>
        <begin position="67"/>
        <end position="210"/>
    </location>
</feature>
<keyword evidence="6" id="KW-1185">Reference proteome</keyword>
<feature type="region of interest" description="Disordered" evidence="1">
    <location>
        <begin position="29"/>
        <end position="66"/>
    </location>
</feature>
<dbReference type="Pfam" id="PF17479">
    <property type="entry name" value="DUF3048_C"/>
    <property type="match status" value="1"/>
</dbReference>
<protein>
    <submittedName>
        <fullName evidence="5">Lipoprotein YerB</fullName>
    </submittedName>
</protein>
<feature type="domain" description="DUF3048" evidence="4">
    <location>
        <begin position="238"/>
        <end position="347"/>
    </location>
</feature>
<reference evidence="6" key="1">
    <citation type="journal article" date="2019" name="Int. J. Syst. Evol. Microbiol.">
        <title>The Global Catalogue of Microorganisms (GCM) 10K type strain sequencing project: providing services to taxonomists for standard genome sequencing and annotation.</title>
        <authorList>
            <consortium name="The Broad Institute Genomics Platform"/>
            <consortium name="The Broad Institute Genome Sequencing Center for Infectious Disease"/>
            <person name="Wu L."/>
            <person name="Ma J."/>
        </authorList>
    </citation>
    <scope>NUCLEOTIDE SEQUENCE [LARGE SCALE GENOMIC DNA]</scope>
    <source>
        <strain evidence="6">CGMCC 1.15044</strain>
    </source>
</reference>
<dbReference type="SUPFAM" id="SSF159774">
    <property type="entry name" value="YerB-like"/>
    <property type="match status" value="1"/>
</dbReference>
<proteinExistence type="predicted"/>
<evidence type="ECO:0000313" key="6">
    <source>
        <dbReference type="Proteomes" id="UP000609323"/>
    </source>
</evidence>
<keyword evidence="5" id="KW-0449">Lipoprotein</keyword>
<dbReference type="EMBL" id="BMHF01000024">
    <property type="protein sequence ID" value="GGA52094.1"/>
    <property type="molecule type" value="Genomic_DNA"/>
</dbReference>
<keyword evidence="2" id="KW-0732">Signal</keyword>
<dbReference type="InterPro" id="IPR035328">
    <property type="entry name" value="DUF3048_C"/>
</dbReference>
<dbReference type="Gene3D" id="3.50.90.10">
    <property type="entry name" value="YerB-like"/>
    <property type="match status" value="1"/>
</dbReference>
<dbReference type="Proteomes" id="UP000609323">
    <property type="component" value="Unassembled WGS sequence"/>
</dbReference>
<dbReference type="InterPro" id="IPR021416">
    <property type="entry name" value="DUF3048_N"/>
</dbReference>
<accession>A0ABQ1GY98</accession>
<evidence type="ECO:0000259" key="3">
    <source>
        <dbReference type="Pfam" id="PF11258"/>
    </source>
</evidence>
<evidence type="ECO:0000313" key="5">
    <source>
        <dbReference type="EMBL" id="GGA52094.1"/>
    </source>
</evidence>
<dbReference type="InterPro" id="IPR023158">
    <property type="entry name" value="YerB-like_sf"/>
</dbReference>
<sequence length="367" mass="39320">MPNQNWRKWSAAAAVFTAAASLLLSACSSKQADEPVPSQPPATESPAPDLAPSPSASAPTGAYTSPLTGLTAEEAVNNRPVAVMINNAPAARPQSGLQDADVVYEVLAEGGITRLVAIFQSAESGGAAKLGPVRSIRPYLIELGESYHGVLVHAGGSPDAYSILQSQHKEELDEIGKAGAYFWRDSARKAPHNLYTSLEKLREGVDKSGFKATDDAVPAYSFRQADEPLTVGEAAAGVQVKFLQESYKVSYRYDAGTQLYTRYIGDKVHADKETGEPLTMSNVIVMGADHKVLDDVGRLSVDLAAGGKALLLQRGRVITGQWVHNQNDVIRFVKDGTEVPLYPGKTYFNIVPNSPDFDSHIQILEGL</sequence>
<feature type="signal peptide" evidence="2">
    <location>
        <begin position="1"/>
        <end position="32"/>
    </location>
</feature>
<name>A0ABQ1GY98_9BACL</name>
<feature type="compositionally biased region" description="Low complexity" evidence="1">
    <location>
        <begin position="45"/>
        <end position="66"/>
    </location>
</feature>
<comment type="caution">
    <text evidence="5">The sequence shown here is derived from an EMBL/GenBank/DDBJ whole genome shotgun (WGS) entry which is preliminary data.</text>
</comment>
<gene>
    <name evidence="5" type="primary">yerB</name>
    <name evidence="5" type="ORF">GCM10010917_41670</name>
</gene>
<dbReference type="PROSITE" id="PS51257">
    <property type="entry name" value="PROKAR_LIPOPROTEIN"/>
    <property type="match status" value="1"/>
</dbReference>
<dbReference type="Pfam" id="PF11258">
    <property type="entry name" value="DUF3048"/>
    <property type="match status" value="1"/>
</dbReference>